<dbReference type="Pfam" id="PF01047">
    <property type="entry name" value="MarR"/>
    <property type="match status" value="1"/>
</dbReference>
<dbReference type="PANTHER" id="PTHR33164">
    <property type="entry name" value="TRANSCRIPTIONAL REGULATOR, MARR FAMILY"/>
    <property type="match status" value="1"/>
</dbReference>
<protein>
    <submittedName>
        <fullName evidence="3">HTH-type transcriptional regulator hpr</fullName>
    </submittedName>
</protein>
<dbReference type="GO" id="GO:0006950">
    <property type="term" value="P:response to stress"/>
    <property type="evidence" value="ECO:0007669"/>
    <property type="project" value="TreeGrafter"/>
</dbReference>
<dbReference type="Proteomes" id="UP000094463">
    <property type="component" value="Chromosome"/>
</dbReference>
<feature type="domain" description="HTH marR-type" evidence="2">
    <location>
        <begin position="7"/>
        <end position="138"/>
    </location>
</feature>
<name>A0A1D7QUJ6_9BACI</name>
<dbReference type="SUPFAM" id="SSF46785">
    <property type="entry name" value="Winged helix' DNA-binding domain"/>
    <property type="match status" value="1"/>
</dbReference>
<dbReference type="SMART" id="SM00347">
    <property type="entry name" value="HTH_MARR"/>
    <property type="match status" value="1"/>
</dbReference>
<gene>
    <name evidence="3" type="primary">hpr-2</name>
    <name evidence="3" type="ORF">BBEV_1333</name>
</gene>
<dbReference type="STRING" id="632773.BBEV_1333"/>
<dbReference type="InterPro" id="IPR000835">
    <property type="entry name" value="HTH_MarR-typ"/>
</dbReference>
<dbReference type="GO" id="GO:0003700">
    <property type="term" value="F:DNA-binding transcription factor activity"/>
    <property type="evidence" value="ECO:0007669"/>
    <property type="project" value="InterPro"/>
</dbReference>
<accession>A0A1D7QUJ6</accession>
<evidence type="ECO:0000259" key="2">
    <source>
        <dbReference type="PROSITE" id="PS50995"/>
    </source>
</evidence>
<dbReference type="KEGG" id="bbev:BBEV_1333"/>
<keyword evidence="1" id="KW-0238">DNA-binding</keyword>
<dbReference type="PANTHER" id="PTHR33164:SF89">
    <property type="entry name" value="MARR FAMILY REGULATORY PROTEIN"/>
    <property type="match status" value="1"/>
</dbReference>
<evidence type="ECO:0000313" key="3">
    <source>
        <dbReference type="EMBL" id="AOM82696.1"/>
    </source>
</evidence>
<dbReference type="RefSeq" id="WP_069364757.1">
    <property type="nucleotide sequence ID" value="NZ_CP012502.1"/>
</dbReference>
<dbReference type="InterPro" id="IPR039422">
    <property type="entry name" value="MarR/SlyA-like"/>
</dbReference>
<dbReference type="GO" id="GO:0003677">
    <property type="term" value="F:DNA binding"/>
    <property type="evidence" value="ECO:0007669"/>
    <property type="project" value="UniProtKB-KW"/>
</dbReference>
<evidence type="ECO:0000256" key="1">
    <source>
        <dbReference type="ARBA" id="ARBA00023125"/>
    </source>
</evidence>
<dbReference type="PROSITE" id="PS50995">
    <property type="entry name" value="HTH_MARR_2"/>
    <property type="match status" value="1"/>
</dbReference>
<dbReference type="InterPro" id="IPR036390">
    <property type="entry name" value="WH_DNA-bd_sf"/>
</dbReference>
<dbReference type="Gene3D" id="1.10.10.10">
    <property type="entry name" value="Winged helix-like DNA-binding domain superfamily/Winged helix DNA-binding domain"/>
    <property type="match status" value="1"/>
</dbReference>
<dbReference type="InterPro" id="IPR036388">
    <property type="entry name" value="WH-like_DNA-bd_sf"/>
</dbReference>
<organism evidence="3 4">
    <name type="scientific">Salisediminibacterium beveridgei</name>
    <dbReference type="NCBI Taxonomy" id="632773"/>
    <lineage>
        <taxon>Bacteria</taxon>
        <taxon>Bacillati</taxon>
        <taxon>Bacillota</taxon>
        <taxon>Bacilli</taxon>
        <taxon>Bacillales</taxon>
        <taxon>Bacillaceae</taxon>
        <taxon>Salisediminibacterium</taxon>
    </lineage>
</organism>
<evidence type="ECO:0000313" key="4">
    <source>
        <dbReference type="Proteomes" id="UP000094463"/>
    </source>
</evidence>
<keyword evidence="4" id="KW-1185">Reference proteome</keyword>
<sequence>MNREYEQHILLNHIRAASKTVDDDWQRNAKSIGLTAAEQHILWIVHSYESLSVTDIADIGLWDRSTVMQVLKRMQGKDLIEMQKDHYDRRRSFVYLTDAGKQKRVESSQFEFEMYTFMKKYFEDKKELLEGMNDFFKAANTHFHGKSFINWLEHSKESDMFKDKKE</sequence>
<dbReference type="OrthoDB" id="9799747at2"/>
<proteinExistence type="predicted"/>
<dbReference type="EMBL" id="CP012502">
    <property type="protein sequence ID" value="AOM82696.1"/>
    <property type="molecule type" value="Genomic_DNA"/>
</dbReference>
<reference evidence="3 4" key="1">
    <citation type="submission" date="2015-08" db="EMBL/GenBank/DDBJ databases">
        <title>The complete genome sequence of Bacillus beveridgei MLTeJB.</title>
        <authorList>
            <person name="Hanson T.E."/>
            <person name="Mesa C."/>
            <person name="Basesman S.M."/>
            <person name="Oremland R.S."/>
        </authorList>
    </citation>
    <scope>NUCLEOTIDE SEQUENCE [LARGE SCALE GENOMIC DNA]</scope>
    <source>
        <strain evidence="3 4">MLTeJB</strain>
    </source>
</reference>
<dbReference type="AlphaFoldDB" id="A0A1D7QUJ6"/>